<evidence type="ECO:0008006" key="15">
    <source>
        <dbReference type="Google" id="ProtNLM"/>
    </source>
</evidence>
<dbReference type="CDD" id="cd18597">
    <property type="entry name" value="ABC_6TM_YOR1_D1_like"/>
    <property type="match status" value="1"/>
</dbReference>
<feature type="transmembrane region" description="Helical" evidence="10">
    <location>
        <begin position="1097"/>
        <end position="1116"/>
    </location>
</feature>
<dbReference type="SUPFAM" id="SSF90123">
    <property type="entry name" value="ABC transporter transmembrane region"/>
    <property type="match status" value="2"/>
</dbReference>
<dbReference type="Gene3D" id="3.40.50.300">
    <property type="entry name" value="P-loop containing nucleotide triphosphate hydrolases"/>
    <property type="match status" value="2"/>
</dbReference>
<dbReference type="InterPro" id="IPR011527">
    <property type="entry name" value="ABC1_TM_dom"/>
</dbReference>
<dbReference type="FunFam" id="1.20.1560.10:FF:000010">
    <property type="entry name" value="Multidrug resistance-associated ABC transporter"/>
    <property type="match status" value="1"/>
</dbReference>
<evidence type="ECO:0000313" key="13">
    <source>
        <dbReference type="EMBL" id="KGK39403.1"/>
    </source>
</evidence>
<evidence type="ECO:0000256" key="8">
    <source>
        <dbReference type="ARBA" id="ARBA00023136"/>
    </source>
</evidence>
<dbReference type="SUPFAM" id="SSF52540">
    <property type="entry name" value="P-loop containing nucleoside triphosphate hydrolases"/>
    <property type="match status" value="2"/>
</dbReference>
<keyword evidence="8 10" id="KW-0472">Membrane</keyword>
<dbReference type="InterPro" id="IPR017871">
    <property type="entry name" value="ABC_transporter-like_CS"/>
</dbReference>
<keyword evidence="4 10" id="KW-0812">Transmembrane</keyword>
<feature type="transmembrane region" description="Helical" evidence="10">
    <location>
        <begin position="1063"/>
        <end position="1085"/>
    </location>
</feature>
<comment type="similarity">
    <text evidence="2">Belongs to the ABC transporter superfamily. ABCC family. Conjugate transporter (TC 3.A.1.208) subfamily.</text>
</comment>
<evidence type="ECO:0000259" key="11">
    <source>
        <dbReference type="PROSITE" id="PS50893"/>
    </source>
</evidence>
<dbReference type="InterPro" id="IPR027417">
    <property type="entry name" value="P-loop_NTPase"/>
</dbReference>
<keyword evidence="3" id="KW-0813">Transport</keyword>
<reference evidence="14" key="1">
    <citation type="journal article" date="2014" name="Microb. Cell Fact.">
        <title>Exploiting Issatchenkia orientalis SD108 for succinic acid production.</title>
        <authorList>
            <person name="Xiao H."/>
            <person name="Shao Z."/>
            <person name="Jiang Y."/>
            <person name="Dole S."/>
            <person name="Zhao H."/>
        </authorList>
    </citation>
    <scope>NUCLEOTIDE SEQUENCE [LARGE SCALE GENOMIC DNA]</scope>
    <source>
        <strain evidence="14">SD108</strain>
    </source>
</reference>
<dbReference type="HOGENOM" id="CLU_000604_27_1_1"/>
<feature type="transmembrane region" description="Helical" evidence="10">
    <location>
        <begin position="195"/>
        <end position="217"/>
    </location>
</feature>
<keyword evidence="7 10" id="KW-1133">Transmembrane helix</keyword>
<evidence type="ECO:0000256" key="4">
    <source>
        <dbReference type="ARBA" id="ARBA00022692"/>
    </source>
</evidence>
<dbReference type="Pfam" id="PF00005">
    <property type="entry name" value="ABC_tran"/>
    <property type="match status" value="2"/>
</dbReference>
<dbReference type="GO" id="GO:0005524">
    <property type="term" value="F:ATP binding"/>
    <property type="evidence" value="ECO:0007669"/>
    <property type="project" value="UniProtKB-KW"/>
</dbReference>
<feature type="domain" description="ABC transporter" evidence="11">
    <location>
        <begin position="1159"/>
        <end position="1405"/>
    </location>
</feature>
<dbReference type="InterPro" id="IPR003439">
    <property type="entry name" value="ABC_transporter-like_ATP-bd"/>
</dbReference>
<organism evidence="13 14">
    <name type="scientific">Pichia kudriavzevii</name>
    <name type="common">Yeast</name>
    <name type="synonym">Issatchenkia orientalis</name>
    <dbReference type="NCBI Taxonomy" id="4909"/>
    <lineage>
        <taxon>Eukaryota</taxon>
        <taxon>Fungi</taxon>
        <taxon>Dikarya</taxon>
        <taxon>Ascomycota</taxon>
        <taxon>Saccharomycotina</taxon>
        <taxon>Pichiomycetes</taxon>
        <taxon>Pichiales</taxon>
        <taxon>Pichiaceae</taxon>
        <taxon>Pichia</taxon>
    </lineage>
</organism>
<evidence type="ECO:0000256" key="6">
    <source>
        <dbReference type="ARBA" id="ARBA00022840"/>
    </source>
</evidence>
<feature type="transmembrane region" description="Helical" evidence="10">
    <location>
        <begin position="376"/>
        <end position="397"/>
    </location>
</feature>
<evidence type="ECO:0000256" key="10">
    <source>
        <dbReference type="SAM" id="Phobius"/>
    </source>
</evidence>
<dbReference type="PANTHER" id="PTHR24223">
    <property type="entry name" value="ATP-BINDING CASSETTE SUB-FAMILY C"/>
    <property type="match status" value="1"/>
</dbReference>
<feature type="domain" description="ABC transporter" evidence="11">
    <location>
        <begin position="521"/>
        <end position="746"/>
    </location>
</feature>
<evidence type="ECO:0000256" key="9">
    <source>
        <dbReference type="SAM" id="Coils"/>
    </source>
</evidence>
<evidence type="ECO:0000256" key="3">
    <source>
        <dbReference type="ARBA" id="ARBA00022448"/>
    </source>
</evidence>
<dbReference type="PANTHER" id="PTHR24223:SF456">
    <property type="entry name" value="MULTIDRUG RESISTANCE-ASSOCIATED PROTEIN LETHAL(2)03659"/>
    <property type="match status" value="1"/>
</dbReference>
<sequence length="1415" mass="161215">MSALNTDALESQPDFKFQRQKRLMSPFMSKKVPPIPTKEERKPYGEYHTNILFRIMFWWLNPILNVGYKRTLTEQDLFYLDNSQTMDTLYETFKSHLKTTIEKSMKKYLQEKYSKEGKTYDPSSIPTAEDLKDFQIPIYAIPLCLFKTLYWQYSLGNLYKVLSDCTSATTPLLQKKLINFVQMKSFTALGSTGKGVGYAIGVCLMIFFQAITVNHAFHNLQICGAKSKAILTRMLLDKSMSVDARGNHFFPASKVQSMISTDLNRVDLAIGFFPFALTCVFPIAICIGLLIWNVGVSALVGIAIFVANVGLLAVSIPRLMRFRIKAMVFTDKRVTLMKELLKNFKMIKFYSWENSYARRIQDARFKEMKLILSLQSLRNIVMSVSFAMPTLASMATFCTAFDITSGKNAASLFSSLSLFQVLSMQFMLAPVALNTAADMMVSMKKFNQFLAHADLDPEQYRIEEFHDDKLAVKVDNATFEWDTFDDDKVEDPALEFEKQDNDSLEKVSSHNTVDYDSTEKIRNDTSSIDSTNILEKTAFPGLRNINLEIKKGEFVVVTGSIGAGKSSLLQAISGLMKRVSGKVYVDGDLLLCGYPWVQNATIRDNILFGLPFDQEKYDQVVYACSLQSDFNQFQGGDMTEVGERGITLSGGQKARINLARSVYADKDIILLDDVLSAVDAKVGRHIVDTCLLGLLKDKTRIMATHQLSLIDSADRMIFLNGDGSIDCGTISELKDRNEKLNELLSHQKDKANDSDEELELQEEIESKEQHLKEDLSEVKHEIKEEQKKMEISGDVGEEFEHADEHKEIVRIIGDEERAVNALKADVYINYAKLAFGKLGLFSLMLFVTVAALQTYCNMFTNTWLSFWIEEKFHGRSKSFYMGIYIMFAFLYTFFLAAFFYSMCYFCNRASKYLNYKASEKILHVPMSFMDISPIGRVLNRFTKDTDVLDNEILDQFRQFLSPFCNAIGTIVLCIIYIPWFAIAVPLIVTFYVLVANYYQASAREIKRLEAVKRSLVFGHFNEALSGKETIKAYRAIDRVKQRLNKLIDGQNEAYFLTIVNQRWLGANLSILSFCMVFIISFLCVFRVFNISAASTGLLLTYVINLTNTITMMMRAMTQVENEFNSVERLNHYAFDLVQEAPYEIPENDPPQDWPKYGEIIFKDVSMRYRPELPFVLKNINLSIGKGEKIGFCGRTGAGKSTFMTCLYRISEFEGTIVIDDVDISKLGLHKLRSKLTIIPQDPVLFVGSIRENLDPFGEYSDDELWEALTISGLINKEDLNEVKKQNENDDNLNKFHLIRMVEDDGVNFSIGERQLIALARALVRKTKILILDEATSSVDYATDSRIQKTIATEFDDCTILCIAHRLNTILNYDKIVVMDKGEIVEFDKPRSLFMREEGVFRSMCEQANITIEDFP</sequence>
<feature type="transmembrane region" description="Helical" evidence="10">
    <location>
        <begin position="880"/>
        <end position="906"/>
    </location>
</feature>
<dbReference type="EMBL" id="JQFK01000009">
    <property type="protein sequence ID" value="KGK39403.1"/>
    <property type="molecule type" value="Genomic_DNA"/>
</dbReference>
<dbReference type="Pfam" id="PF00664">
    <property type="entry name" value="ABC_membrane"/>
    <property type="match status" value="2"/>
</dbReference>
<dbReference type="GO" id="GO:0005886">
    <property type="term" value="C:plasma membrane"/>
    <property type="evidence" value="ECO:0007669"/>
    <property type="project" value="TreeGrafter"/>
</dbReference>
<dbReference type="CDD" id="cd03244">
    <property type="entry name" value="ABCC_MRP_domain2"/>
    <property type="match status" value="1"/>
</dbReference>
<dbReference type="VEuPathDB" id="FungiDB:C5L36_0B09350"/>
<evidence type="ECO:0000256" key="2">
    <source>
        <dbReference type="ARBA" id="ARBA00009726"/>
    </source>
</evidence>
<feature type="transmembrane region" description="Helical" evidence="10">
    <location>
        <begin position="966"/>
        <end position="994"/>
    </location>
</feature>
<dbReference type="InterPro" id="IPR036640">
    <property type="entry name" value="ABC1_TM_sf"/>
</dbReference>
<feature type="transmembrane region" description="Helical" evidence="10">
    <location>
        <begin position="417"/>
        <end position="437"/>
    </location>
</feature>
<comment type="caution">
    <text evidence="13">The sequence shown here is derived from an EMBL/GenBank/DDBJ whole genome shotgun (WGS) entry which is preliminary data.</text>
</comment>
<dbReference type="FunFam" id="3.40.50.300:FF:000565">
    <property type="entry name" value="ABC bile acid transporter"/>
    <property type="match status" value="1"/>
</dbReference>
<dbReference type="GO" id="GO:0008559">
    <property type="term" value="F:ABC-type xenobiotic transporter activity"/>
    <property type="evidence" value="ECO:0007669"/>
    <property type="project" value="TreeGrafter"/>
</dbReference>
<feature type="transmembrane region" description="Helical" evidence="10">
    <location>
        <begin position="298"/>
        <end position="317"/>
    </location>
</feature>
<proteinExistence type="inferred from homology"/>
<dbReference type="PROSITE" id="PS50893">
    <property type="entry name" value="ABC_TRANSPORTER_2"/>
    <property type="match status" value="2"/>
</dbReference>
<evidence type="ECO:0000256" key="7">
    <source>
        <dbReference type="ARBA" id="ARBA00022989"/>
    </source>
</evidence>
<comment type="subcellular location">
    <subcellularLocation>
        <location evidence="1">Membrane</location>
        <topology evidence="1">Multi-pass membrane protein</topology>
    </subcellularLocation>
</comment>
<protein>
    <recommendedName>
        <fullName evidence="15">Oligomycin resistance ATP-dependent permease YOR1</fullName>
    </recommendedName>
</protein>
<evidence type="ECO:0000313" key="14">
    <source>
        <dbReference type="Proteomes" id="UP000029867"/>
    </source>
</evidence>
<name>A0A099P343_PICKU</name>
<dbReference type="Proteomes" id="UP000029867">
    <property type="component" value="Unassembled WGS sequence"/>
</dbReference>
<evidence type="ECO:0000256" key="5">
    <source>
        <dbReference type="ARBA" id="ARBA00022741"/>
    </source>
</evidence>
<gene>
    <name evidence="13" type="ORF">JL09_g1448</name>
</gene>
<keyword evidence="6" id="KW-0067">ATP-binding</keyword>
<feature type="domain" description="ABC transmembrane type-1" evidence="12">
    <location>
        <begin position="850"/>
        <end position="1121"/>
    </location>
</feature>
<dbReference type="Gene3D" id="1.20.1560.10">
    <property type="entry name" value="ABC transporter type 1, transmembrane domain"/>
    <property type="match status" value="2"/>
</dbReference>
<feature type="domain" description="ABC transmembrane type-1" evidence="12">
    <location>
        <begin position="161"/>
        <end position="438"/>
    </location>
</feature>
<evidence type="ECO:0000256" key="1">
    <source>
        <dbReference type="ARBA" id="ARBA00004141"/>
    </source>
</evidence>
<dbReference type="InterPro" id="IPR050173">
    <property type="entry name" value="ABC_transporter_C-like"/>
</dbReference>
<dbReference type="PROSITE" id="PS50929">
    <property type="entry name" value="ABC_TM1F"/>
    <property type="match status" value="2"/>
</dbReference>
<evidence type="ECO:0000259" key="12">
    <source>
        <dbReference type="PROSITE" id="PS50929"/>
    </source>
</evidence>
<dbReference type="CDD" id="cd18606">
    <property type="entry name" value="ABC_6TM_YOR1_D2_like"/>
    <property type="match status" value="1"/>
</dbReference>
<dbReference type="PROSITE" id="PS00211">
    <property type="entry name" value="ABC_TRANSPORTER_1"/>
    <property type="match status" value="1"/>
</dbReference>
<feature type="transmembrane region" description="Helical" evidence="10">
    <location>
        <begin position="838"/>
        <end position="860"/>
    </location>
</feature>
<keyword evidence="5" id="KW-0547">Nucleotide-binding</keyword>
<dbReference type="FunFam" id="3.40.50.300:FF:001750">
    <property type="entry name" value="ATP-binding cassette transporter"/>
    <property type="match status" value="1"/>
</dbReference>
<feature type="transmembrane region" description="Helical" evidence="10">
    <location>
        <begin position="268"/>
        <end position="292"/>
    </location>
</feature>
<dbReference type="SMART" id="SM00382">
    <property type="entry name" value="AAA"/>
    <property type="match status" value="2"/>
</dbReference>
<dbReference type="eggNOG" id="KOG0054">
    <property type="taxonomic scope" value="Eukaryota"/>
</dbReference>
<dbReference type="CDD" id="cd03250">
    <property type="entry name" value="ABCC_MRP_domain1"/>
    <property type="match status" value="1"/>
</dbReference>
<accession>A0A099P343</accession>
<dbReference type="InterPro" id="IPR003593">
    <property type="entry name" value="AAA+_ATPase"/>
</dbReference>
<feature type="coiled-coil region" evidence="9">
    <location>
        <begin position="730"/>
        <end position="788"/>
    </location>
</feature>
<keyword evidence="9" id="KW-0175">Coiled coil</keyword>
<dbReference type="GO" id="GO:0016887">
    <property type="term" value="F:ATP hydrolysis activity"/>
    <property type="evidence" value="ECO:0007669"/>
    <property type="project" value="InterPro"/>
</dbReference>